<organism evidence="2 3">
    <name type="scientific">Devosia crocina</name>
    <dbReference type="NCBI Taxonomy" id="429728"/>
    <lineage>
        <taxon>Bacteria</taxon>
        <taxon>Pseudomonadati</taxon>
        <taxon>Pseudomonadota</taxon>
        <taxon>Alphaproteobacteria</taxon>
        <taxon>Hyphomicrobiales</taxon>
        <taxon>Devosiaceae</taxon>
        <taxon>Devosia</taxon>
    </lineage>
</organism>
<dbReference type="PANTHER" id="PTHR35849:SF2">
    <property type="entry name" value="BLR2341 PROTEIN"/>
    <property type="match status" value="1"/>
</dbReference>
<protein>
    <submittedName>
        <fullName evidence="2">ABC-type transporter Mla maintaining outer membrane lipid asymmetry, MlaB component, contains STAS domain</fullName>
    </submittedName>
</protein>
<evidence type="ECO:0000259" key="1">
    <source>
        <dbReference type="PROSITE" id="PS50801"/>
    </source>
</evidence>
<dbReference type="EMBL" id="FPCK01000004">
    <property type="protein sequence ID" value="SFV38360.1"/>
    <property type="molecule type" value="Genomic_DNA"/>
</dbReference>
<dbReference type="PANTHER" id="PTHR35849">
    <property type="entry name" value="BLR2341 PROTEIN"/>
    <property type="match status" value="1"/>
</dbReference>
<dbReference type="AlphaFoldDB" id="A0A1I7NUQ1"/>
<sequence>MTGPSTFTLFLSGDASVKAAADVQQRFKTALAEQAGIALDTSGIVQADVTTIQTILAARSKAAAQGKSFTLAGAPGEKLQAVLKDAGFLDPAQPEAGFWTQSQ</sequence>
<dbReference type="SUPFAM" id="SSF52091">
    <property type="entry name" value="SpoIIaa-like"/>
    <property type="match status" value="1"/>
</dbReference>
<evidence type="ECO:0000313" key="2">
    <source>
        <dbReference type="EMBL" id="SFV38360.1"/>
    </source>
</evidence>
<gene>
    <name evidence="2" type="ORF">SAMN05216456_3367</name>
</gene>
<proteinExistence type="predicted"/>
<dbReference type="InterPro" id="IPR058548">
    <property type="entry name" value="MlaB-like_STAS"/>
</dbReference>
<evidence type="ECO:0000313" key="3">
    <source>
        <dbReference type="Proteomes" id="UP000199074"/>
    </source>
</evidence>
<dbReference type="RefSeq" id="WP_092426593.1">
    <property type="nucleotide sequence ID" value="NZ_FPCK01000004.1"/>
</dbReference>
<dbReference type="OrthoDB" id="7950580at2"/>
<dbReference type="Proteomes" id="UP000199074">
    <property type="component" value="Unassembled WGS sequence"/>
</dbReference>
<keyword evidence="3" id="KW-1185">Reference proteome</keyword>
<dbReference type="STRING" id="429728.SAMN05216456_3367"/>
<dbReference type="Pfam" id="PF13466">
    <property type="entry name" value="STAS_2"/>
    <property type="match status" value="1"/>
</dbReference>
<dbReference type="PROSITE" id="PS50801">
    <property type="entry name" value="STAS"/>
    <property type="match status" value="1"/>
</dbReference>
<feature type="domain" description="STAS" evidence="1">
    <location>
        <begin position="1"/>
        <end position="103"/>
    </location>
</feature>
<accession>A0A1I7NUQ1</accession>
<reference evidence="2 3" key="1">
    <citation type="submission" date="2016-10" db="EMBL/GenBank/DDBJ databases">
        <authorList>
            <person name="de Groot N.N."/>
        </authorList>
    </citation>
    <scope>NUCLEOTIDE SEQUENCE [LARGE SCALE GENOMIC DNA]</scope>
    <source>
        <strain evidence="2 3">IPL20</strain>
    </source>
</reference>
<name>A0A1I7NUQ1_9HYPH</name>
<dbReference type="Gene3D" id="3.30.750.24">
    <property type="entry name" value="STAS domain"/>
    <property type="match status" value="1"/>
</dbReference>
<dbReference type="InterPro" id="IPR036513">
    <property type="entry name" value="STAS_dom_sf"/>
</dbReference>
<dbReference type="InterPro" id="IPR002645">
    <property type="entry name" value="STAS_dom"/>
</dbReference>
<dbReference type="InterPro" id="IPR052746">
    <property type="entry name" value="MlaB_ABC_Transporter"/>
</dbReference>